<feature type="region of interest" description="Disordered" evidence="4">
    <location>
        <begin position="267"/>
        <end position="289"/>
    </location>
</feature>
<dbReference type="Gene3D" id="6.20.250.60">
    <property type="match status" value="1"/>
</dbReference>
<feature type="compositionally biased region" description="Pro residues" evidence="4">
    <location>
        <begin position="420"/>
        <end position="436"/>
    </location>
</feature>
<feature type="domain" description="Association with the SNF1 complex (ASC)" evidence="5">
    <location>
        <begin position="433"/>
        <end position="539"/>
    </location>
</feature>
<feature type="compositionally biased region" description="Low complexity" evidence="4">
    <location>
        <begin position="64"/>
        <end position="102"/>
    </location>
</feature>
<comment type="similarity">
    <text evidence="2">Belongs to the 5'-AMP-activated protein kinase beta subunit family.</text>
</comment>
<feature type="compositionally biased region" description="Low complexity" evidence="4">
    <location>
        <begin position="1"/>
        <end position="28"/>
    </location>
</feature>
<dbReference type="GO" id="GO:0031588">
    <property type="term" value="C:nucleotide-activated protein kinase complex"/>
    <property type="evidence" value="ECO:0007669"/>
    <property type="project" value="TreeGrafter"/>
</dbReference>
<evidence type="ECO:0000259" key="5">
    <source>
        <dbReference type="SMART" id="SM01010"/>
    </source>
</evidence>
<dbReference type="InterPro" id="IPR050827">
    <property type="entry name" value="CRP1_MDG1_kinase"/>
</dbReference>
<feature type="compositionally biased region" description="Pro residues" evidence="4">
    <location>
        <begin position="153"/>
        <end position="164"/>
    </location>
</feature>
<comment type="subcellular location">
    <subcellularLocation>
        <location evidence="1">Cytoplasm</location>
    </subcellularLocation>
</comment>
<dbReference type="GO" id="GO:0007165">
    <property type="term" value="P:signal transduction"/>
    <property type="evidence" value="ECO:0007669"/>
    <property type="project" value="UniProtKB-ARBA"/>
</dbReference>
<dbReference type="EMBL" id="KZ805303">
    <property type="protein sequence ID" value="PVI07661.1"/>
    <property type="molecule type" value="Genomic_DNA"/>
</dbReference>
<dbReference type="InterPro" id="IPR006828">
    <property type="entry name" value="ASC_dom"/>
</dbReference>
<dbReference type="Gene3D" id="2.60.40.10">
    <property type="entry name" value="Immunoglobulins"/>
    <property type="match status" value="1"/>
</dbReference>
<accession>A0A2V1EAV1</accession>
<dbReference type="STRING" id="97972.A0A2V1EAV1"/>
<dbReference type="InterPro" id="IPR037256">
    <property type="entry name" value="ASC_dom_sf"/>
</dbReference>
<proteinExistence type="inferred from homology"/>
<dbReference type="PANTHER" id="PTHR10343:SF84">
    <property type="entry name" value="5'-AMP-ACTIVATED PROTEIN KINASE SUBUNIT BETA-1"/>
    <property type="match status" value="1"/>
</dbReference>
<dbReference type="Pfam" id="PF16561">
    <property type="entry name" value="AMPK1_CBM"/>
    <property type="match status" value="1"/>
</dbReference>
<dbReference type="FunFam" id="2.60.40.10:FF:000562">
    <property type="entry name" value="Snf1 kinase complex beta-subunit Gal83"/>
    <property type="match status" value="1"/>
</dbReference>
<dbReference type="InterPro" id="IPR014756">
    <property type="entry name" value="Ig_E-set"/>
</dbReference>
<evidence type="ECO:0000256" key="1">
    <source>
        <dbReference type="ARBA" id="ARBA00004496"/>
    </source>
</evidence>
<evidence type="ECO:0000256" key="2">
    <source>
        <dbReference type="ARBA" id="ARBA00010926"/>
    </source>
</evidence>
<dbReference type="InterPro" id="IPR032640">
    <property type="entry name" value="AMPK1_CBM"/>
</dbReference>
<reference evidence="6 7" key="1">
    <citation type="journal article" date="2018" name="Sci. Rep.">
        <title>Comparative genomics provides insights into the lifestyle and reveals functional heterogeneity of dark septate endophytic fungi.</title>
        <authorList>
            <person name="Knapp D.G."/>
            <person name="Nemeth J.B."/>
            <person name="Barry K."/>
            <person name="Hainaut M."/>
            <person name="Henrissat B."/>
            <person name="Johnson J."/>
            <person name="Kuo A."/>
            <person name="Lim J.H.P."/>
            <person name="Lipzen A."/>
            <person name="Nolan M."/>
            <person name="Ohm R.A."/>
            <person name="Tamas L."/>
            <person name="Grigoriev I.V."/>
            <person name="Spatafora J.W."/>
            <person name="Nagy L.G."/>
            <person name="Kovacs G.M."/>
        </authorList>
    </citation>
    <scope>NUCLEOTIDE SEQUENCE [LARGE SCALE GENOMIC DNA]</scope>
    <source>
        <strain evidence="6 7">DSE2036</strain>
    </source>
</reference>
<dbReference type="GO" id="GO:0019901">
    <property type="term" value="F:protein kinase binding"/>
    <property type="evidence" value="ECO:0007669"/>
    <property type="project" value="TreeGrafter"/>
</dbReference>
<dbReference type="GO" id="GO:0005634">
    <property type="term" value="C:nucleus"/>
    <property type="evidence" value="ECO:0007669"/>
    <property type="project" value="TreeGrafter"/>
</dbReference>
<evidence type="ECO:0000256" key="3">
    <source>
        <dbReference type="ARBA" id="ARBA00022490"/>
    </source>
</evidence>
<evidence type="ECO:0000313" key="7">
    <source>
        <dbReference type="Proteomes" id="UP000244855"/>
    </source>
</evidence>
<dbReference type="SMART" id="SM01010">
    <property type="entry name" value="AMPKBI"/>
    <property type="match status" value="1"/>
</dbReference>
<dbReference type="GO" id="GO:0005737">
    <property type="term" value="C:cytoplasm"/>
    <property type="evidence" value="ECO:0007669"/>
    <property type="project" value="UniProtKB-SubCell"/>
</dbReference>
<name>A0A2V1EAV1_9PLEO</name>
<dbReference type="AlphaFoldDB" id="A0A2V1EAV1"/>
<feature type="compositionally biased region" description="Basic residues" evidence="4">
    <location>
        <begin position="129"/>
        <end position="147"/>
    </location>
</feature>
<gene>
    <name evidence="6" type="ORF">DM02DRAFT_286380</name>
</gene>
<feature type="compositionally biased region" description="Polar residues" evidence="4">
    <location>
        <begin position="29"/>
        <end position="41"/>
    </location>
</feature>
<keyword evidence="7" id="KW-1185">Reference proteome</keyword>
<organism evidence="6 7">
    <name type="scientific">Periconia macrospinosa</name>
    <dbReference type="NCBI Taxonomy" id="97972"/>
    <lineage>
        <taxon>Eukaryota</taxon>
        <taxon>Fungi</taxon>
        <taxon>Dikarya</taxon>
        <taxon>Ascomycota</taxon>
        <taxon>Pezizomycotina</taxon>
        <taxon>Dothideomycetes</taxon>
        <taxon>Pleosporomycetidae</taxon>
        <taxon>Pleosporales</taxon>
        <taxon>Massarineae</taxon>
        <taxon>Periconiaceae</taxon>
        <taxon>Periconia</taxon>
    </lineage>
</organism>
<feature type="region of interest" description="Disordered" evidence="4">
    <location>
        <begin position="391"/>
        <end position="438"/>
    </location>
</feature>
<feature type="region of interest" description="Disordered" evidence="4">
    <location>
        <begin position="1"/>
        <end position="224"/>
    </location>
</feature>
<dbReference type="Pfam" id="PF04739">
    <property type="entry name" value="AMPKBI"/>
    <property type="match status" value="1"/>
</dbReference>
<dbReference type="SUPFAM" id="SSF160219">
    <property type="entry name" value="AMPKBI-like"/>
    <property type="match status" value="1"/>
</dbReference>
<dbReference type="CDD" id="cd02859">
    <property type="entry name" value="E_set_AMPKbeta_like_N"/>
    <property type="match status" value="1"/>
</dbReference>
<dbReference type="OrthoDB" id="531008at2759"/>
<dbReference type="Proteomes" id="UP000244855">
    <property type="component" value="Unassembled WGS sequence"/>
</dbReference>
<evidence type="ECO:0000313" key="6">
    <source>
        <dbReference type="EMBL" id="PVI07661.1"/>
    </source>
</evidence>
<feature type="compositionally biased region" description="Basic and acidic residues" evidence="4">
    <location>
        <begin position="117"/>
        <end position="128"/>
    </location>
</feature>
<sequence>MGNQQSSHSHPTTPTTATATATSSPHSPNVTSAHAQSTASNNHHHHYDRPFGHPNPRRRESIQALSTAKASAAPPSESLESASSLRPRSRARTTSSTTAAVAHHLRAAAQDSLKSPSFEDKMGNEQSRHKAHAFHHDKSHSHSHSHSHSQPSQPLPPAFTPPKPKPVEEKHALAPSPQTRPVNVPAAPREDANTGASRTEAASSLEPADASQEGFIVPSSHYSRPPRLPLPIEEEPHTPGSPIIAPTDLASPIDHHEIEGAFPRRSSMLSSTTADDDDLGDEFKGPQGKETVPTIVEWEGPGERVYVTGTFAGWDRKYRLHANGPSKKKNALSAYVHITPGTHHLMFIVDNDMRTSDKLPTAVDYTNILVNYIEVVRDVKTQEPDIVADKKTDPVPAQLPRPADGYRPSHVVPTTDIQPIPAPLPEPKPKVQPPSPKKYHSEIPRYLLDLDAPEESRRFARANAAAGVLPNPPSLPMFLNKSILNGVTPMKDDSSVLIMPNHTVLNHLATSSIKDNILATSATTRYKQKFLTTIMYKPRAEEAGAQ</sequence>
<dbReference type="PANTHER" id="PTHR10343">
    <property type="entry name" value="5'-AMP-ACTIVATED PROTEIN KINASE , BETA SUBUNIT"/>
    <property type="match status" value="1"/>
</dbReference>
<dbReference type="SUPFAM" id="SSF81296">
    <property type="entry name" value="E set domains"/>
    <property type="match status" value="1"/>
</dbReference>
<protein>
    <submittedName>
        <fullName evidence="6">Carbohydrate-binding module family 48 protein</fullName>
    </submittedName>
</protein>
<keyword evidence="3" id="KW-0963">Cytoplasm</keyword>
<evidence type="ECO:0000256" key="4">
    <source>
        <dbReference type="SAM" id="MobiDB-lite"/>
    </source>
</evidence>
<dbReference type="InterPro" id="IPR013783">
    <property type="entry name" value="Ig-like_fold"/>
</dbReference>